<protein>
    <submittedName>
        <fullName evidence="1">Uncharacterized protein</fullName>
    </submittedName>
</protein>
<accession>A0A0A9H6S2</accession>
<reference evidence="1" key="2">
    <citation type="journal article" date="2015" name="Data Brief">
        <title>Shoot transcriptome of the giant reed, Arundo donax.</title>
        <authorList>
            <person name="Barrero R.A."/>
            <person name="Guerrero F.D."/>
            <person name="Moolhuijzen P."/>
            <person name="Goolsby J.A."/>
            <person name="Tidwell J."/>
            <person name="Bellgard S.E."/>
            <person name="Bellgard M.I."/>
        </authorList>
    </citation>
    <scope>NUCLEOTIDE SEQUENCE</scope>
    <source>
        <tissue evidence="1">Shoot tissue taken approximately 20 cm above the soil surface</tissue>
    </source>
</reference>
<dbReference type="AlphaFoldDB" id="A0A0A9H6S2"/>
<sequence length="95" mass="10156">MAAAPQLCGGRGRAELLRRICGMLCCIGLGRKKREVPPPPSLGLLATLLVLDPAARGNAAQALPSNGAISLDQENYSPSSTFLWIMCRPRLLIKE</sequence>
<proteinExistence type="predicted"/>
<name>A0A0A9H6S2_ARUDO</name>
<evidence type="ECO:0000313" key="1">
    <source>
        <dbReference type="EMBL" id="JAE32915.1"/>
    </source>
</evidence>
<organism evidence="1">
    <name type="scientific">Arundo donax</name>
    <name type="common">Giant reed</name>
    <name type="synonym">Donax arundinaceus</name>
    <dbReference type="NCBI Taxonomy" id="35708"/>
    <lineage>
        <taxon>Eukaryota</taxon>
        <taxon>Viridiplantae</taxon>
        <taxon>Streptophyta</taxon>
        <taxon>Embryophyta</taxon>
        <taxon>Tracheophyta</taxon>
        <taxon>Spermatophyta</taxon>
        <taxon>Magnoliopsida</taxon>
        <taxon>Liliopsida</taxon>
        <taxon>Poales</taxon>
        <taxon>Poaceae</taxon>
        <taxon>PACMAD clade</taxon>
        <taxon>Arundinoideae</taxon>
        <taxon>Arundineae</taxon>
        <taxon>Arundo</taxon>
    </lineage>
</organism>
<dbReference type="EMBL" id="GBRH01164981">
    <property type="protein sequence ID" value="JAE32915.1"/>
    <property type="molecule type" value="Transcribed_RNA"/>
</dbReference>
<reference evidence="1" key="1">
    <citation type="submission" date="2014-09" db="EMBL/GenBank/DDBJ databases">
        <authorList>
            <person name="Magalhaes I.L.F."/>
            <person name="Oliveira U."/>
            <person name="Santos F.R."/>
            <person name="Vidigal T.H.D.A."/>
            <person name="Brescovit A.D."/>
            <person name="Santos A.J."/>
        </authorList>
    </citation>
    <scope>NUCLEOTIDE SEQUENCE</scope>
    <source>
        <tissue evidence="1">Shoot tissue taken approximately 20 cm above the soil surface</tissue>
    </source>
</reference>